<feature type="transmembrane region" description="Helical" evidence="1">
    <location>
        <begin position="108"/>
        <end position="131"/>
    </location>
</feature>
<dbReference type="PANTHER" id="PTHR40078:SF1">
    <property type="entry name" value="INTEGRAL MEMBRANE PROTEIN"/>
    <property type="match status" value="1"/>
</dbReference>
<accession>A0ABS1CB06</accession>
<sequence length="226" mass="25014">MKKEKLFTRIIMTLVGMIILGIGVFFTIQANLGVDPASTVELGMVKHLGISYGTCAVIFNIVFLTIIFFVDKKYINIASILAIFSVGYTVEAMNYFFGWLNLGSLDYIYRIIICFIGTFIVSIGVTVYIFADLGVGATDGISELISDKTKYSYRNVRVISDFLLVITGYLLGGVVGVGTLIITFSVGPFIQFIRKVISPFLKKILGEEMVDNVNSDEKNFEKEIVA</sequence>
<comment type="caution">
    <text evidence="2">The sequence shown here is derived from an EMBL/GenBank/DDBJ whole genome shotgun (WGS) entry which is preliminary data.</text>
</comment>
<keyword evidence="1" id="KW-0472">Membrane</keyword>
<evidence type="ECO:0000313" key="2">
    <source>
        <dbReference type="EMBL" id="MBK1469113.1"/>
    </source>
</evidence>
<dbReference type="PANTHER" id="PTHR40078">
    <property type="entry name" value="INTEGRAL MEMBRANE PROTEIN-RELATED"/>
    <property type="match status" value="1"/>
</dbReference>
<dbReference type="Proteomes" id="UP000823123">
    <property type="component" value="Unassembled WGS sequence"/>
</dbReference>
<proteinExistence type="predicted"/>
<reference evidence="2 3" key="1">
    <citation type="submission" date="2020-09" db="EMBL/GenBank/DDBJ databases">
        <title>Parvimonas S3374 sp. nov.</title>
        <authorList>
            <person name="Buhl M."/>
        </authorList>
    </citation>
    <scope>NUCLEOTIDE SEQUENCE [LARGE SCALE GENOMIC DNA]</scope>
    <source>
        <strain evidence="2 3">S3374</strain>
    </source>
</reference>
<dbReference type="InterPro" id="IPR038750">
    <property type="entry name" value="YczE/YyaS-like"/>
</dbReference>
<keyword evidence="1" id="KW-0812">Transmembrane</keyword>
<keyword evidence="3" id="KW-1185">Reference proteome</keyword>
<organism evidence="2 3">
    <name type="scientific">Parvimonas parva</name>
    <dbReference type="NCBI Taxonomy" id="2769485"/>
    <lineage>
        <taxon>Bacteria</taxon>
        <taxon>Bacillati</taxon>
        <taxon>Bacillota</taxon>
        <taxon>Tissierellia</taxon>
        <taxon>Tissierellales</taxon>
        <taxon>Peptoniphilaceae</taxon>
        <taxon>Parvimonas</taxon>
    </lineage>
</organism>
<protein>
    <submittedName>
        <fullName evidence="2">Membrane protein</fullName>
    </submittedName>
</protein>
<feature type="transmembrane region" description="Helical" evidence="1">
    <location>
        <begin position="7"/>
        <end position="30"/>
    </location>
</feature>
<feature type="transmembrane region" description="Helical" evidence="1">
    <location>
        <begin position="77"/>
        <end position="96"/>
    </location>
</feature>
<evidence type="ECO:0000256" key="1">
    <source>
        <dbReference type="SAM" id="Phobius"/>
    </source>
</evidence>
<dbReference type="RefSeq" id="WP_201275953.1">
    <property type="nucleotide sequence ID" value="NZ_JACVDA010000025.1"/>
</dbReference>
<gene>
    <name evidence="2" type="ORF">IBJ83_07415</name>
</gene>
<feature type="transmembrane region" description="Helical" evidence="1">
    <location>
        <begin position="162"/>
        <end position="190"/>
    </location>
</feature>
<dbReference type="EMBL" id="JACVDA010000025">
    <property type="protein sequence ID" value="MBK1469113.1"/>
    <property type="molecule type" value="Genomic_DNA"/>
</dbReference>
<name>A0ABS1CB06_9FIRM</name>
<feature type="transmembrane region" description="Helical" evidence="1">
    <location>
        <begin position="50"/>
        <end position="70"/>
    </location>
</feature>
<keyword evidence="1" id="KW-1133">Transmembrane helix</keyword>
<evidence type="ECO:0000313" key="3">
    <source>
        <dbReference type="Proteomes" id="UP000823123"/>
    </source>
</evidence>
<dbReference type="Pfam" id="PF19700">
    <property type="entry name" value="DUF6198"/>
    <property type="match status" value="1"/>
</dbReference>